<dbReference type="InterPro" id="IPR050315">
    <property type="entry name" value="FAD-oxidoreductase_2"/>
</dbReference>
<dbReference type="SUPFAM" id="SSF56425">
    <property type="entry name" value="Succinate dehydrogenase/fumarate reductase flavoprotein, catalytic domain"/>
    <property type="match status" value="1"/>
</dbReference>
<dbReference type="Gene3D" id="3.90.1010.20">
    <property type="match status" value="1"/>
</dbReference>
<keyword evidence="8" id="KW-0560">Oxidoreductase</keyword>
<dbReference type="PANTHER" id="PTHR43400:SF7">
    <property type="entry name" value="FAD-DEPENDENT OXIDOREDUCTASE 2 FAD BINDING DOMAIN-CONTAINING PROTEIN"/>
    <property type="match status" value="1"/>
</dbReference>
<evidence type="ECO:0000256" key="11">
    <source>
        <dbReference type="SAM" id="SignalP"/>
    </source>
</evidence>
<reference evidence="13" key="1">
    <citation type="submission" date="2020-08" db="EMBL/GenBank/DDBJ databases">
        <title>Genome public.</title>
        <authorList>
            <person name="Liu C."/>
            <person name="Sun Q."/>
        </authorList>
    </citation>
    <scope>NUCLEOTIDE SEQUENCE</scope>
    <source>
        <strain evidence="13">NSJ-52</strain>
    </source>
</reference>
<keyword evidence="6" id="KW-0285">Flavoprotein</keyword>
<dbReference type="Pfam" id="PF04205">
    <property type="entry name" value="FMN_bind"/>
    <property type="match status" value="1"/>
</dbReference>
<dbReference type="GO" id="GO:0033765">
    <property type="term" value="F:steroid dehydrogenase activity, acting on the CH-CH group of donors"/>
    <property type="evidence" value="ECO:0007669"/>
    <property type="project" value="UniProtKB-ARBA"/>
</dbReference>
<dbReference type="Pfam" id="PF00890">
    <property type="entry name" value="FAD_binding_2"/>
    <property type="match status" value="1"/>
</dbReference>
<comment type="catalytic activity">
    <reaction evidence="9">
        <text>dihydrourocanate + A = urocanate + AH2</text>
        <dbReference type="Rhea" id="RHEA:36059"/>
        <dbReference type="ChEBI" id="CHEBI:13193"/>
        <dbReference type="ChEBI" id="CHEBI:17499"/>
        <dbReference type="ChEBI" id="CHEBI:27247"/>
        <dbReference type="ChEBI" id="CHEBI:72991"/>
        <dbReference type="EC" id="1.3.99.33"/>
    </reaction>
</comment>
<evidence type="ECO:0000256" key="4">
    <source>
        <dbReference type="ARBA" id="ARBA00013137"/>
    </source>
</evidence>
<sequence length="576" mass="60967">MKNNKRVLSLLAAGALILTAACSNTPAAESPTPSASVQPSESQPQVTAPVTAAANGVFEGKGSGYGGELSVLVTVEDGKMTDLRLLDNHESEPVSKRAFPILKDRILEAQTPVVDSVSSATFTSYAVKTAVADAASQFGQDFGKITMATVSAEAPAAPEDAATQLVVVGGGPAGLAAAIAAKQSGVEDVILIEKLGILSGNGKFDMNFFDLINSKAMNKAGIEYTVEDFIEDKKDNGDTPERLRAWAEGEWTLDAWLRDMDILLNQSNGGTNHMAESDVYAGDHIQTGLEKRAYELGVDIRLENKGTDLIMTDGVCTGVVVETKGGTYNITADAVVVATGGFCNNKELLAKYTDGNEVLETSNSMGTTGDFVPVFEKNGMGLENMGKMSVFSYILNPRRDLTGGGSGFLLVNKNGERFLDEKTTSGLKLGTAILEQPDGAAFYLADRTLYEDNFRTRKHVTAGYYQQGETLEELAEKLGIDAAGLKAAVEDYNANLPEGARPFDAEGPYYGSKVQTANHMTKGGVTANERTQVLFEDGTVVPGLYAAGEVTWVSGAYSAAVTFGRIAGQCVAEDIL</sequence>
<dbReference type="PROSITE" id="PS51257">
    <property type="entry name" value="PROKAR_LIPOPROTEIN"/>
    <property type="match status" value="1"/>
</dbReference>
<evidence type="ECO:0000256" key="5">
    <source>
        <dbReference type="ARBA" id="ARBA00015872"/>
    </source>
</evidence>
<evidence type="ECO:0000256" key="10">
    <source>
        <dbReference type="SAM" id="MobiDB-lite"/>
    </source>
</evidence>
<feature type="chain" id="PRO_5035282001" description="Urocanate reductase" evidence="11">
    <location>
        <begin position="28"/>
        <end position="576"/>
    </location>
</feature>
<dbReference type="PANTHER" id="PTHR43400">
    <property type="entry name" value="FUMARATE REDUCTASE"/>
    <property type="match status" value="1"/>
</dbReference>
<evidence type="ECO:0000313" key="14">
    <source>
        <dbReference type="Proteomes" id="UP000607645"/>
    </source>
</evidence>
<dbReference type="InterPro" id="IPR003953">
    <property type="entry name" value="FAD-dep_OxRdtase_2_FAD-bd"/>
</dbReference>
<comment type="cofactor">
    <cofactor evidence="1">
        <name>FMN</name>
        <dbReference type="ChEBI" id="CHEBI:58210"/>
    </cofactor>
</comment>
<keyword evidence="7" id="KW-0274">FAD</keyword>
<dbReference type="GO" id="GO:0010181">
    <property type="term" value="F:FMN binding"/>
    <property type="evidence" value="ECO:0007669"/>
    <property type="project" value="InterPro"/>
</dbReference>
<dbReference type="Proteomes" id="UP000607645">
    <property type="component" value="Unassembled WGS sequence"/>
</dbReference>
<evidence type="ECO:0000259" key="12">
    <source>
        <dbReference type="SMART" id="SM00900"/>
    </source>
</evidence>
<gene>
    <name evidence="13" type="ORF">H8S62_09075</name>
</gene>
<evidence type="ECO:0000256" key="7">
    <source>
        <dbReference type="ARBA" id="ARBA00022827"/>
    </source>
</evidence>
<organism evidence="13 14">
    <name type="scientific">Lawsonibacter faecis</name>
    <dbReference type="NCBI Taxonomy" id="2763052"/>
    <lineage>
        <taxon>Bacteria</taxon>
        <taxon>Bacillati</taxon>
        <taxon>Bacillota</taxon>
        <taxon>Clostridia</taxon>
        <taxon>Eubacteriales</taxon>
        <taxon>Oscillospiraceae</taxon>
        <taxon>Lawsonibacter</taxon>
    </lineage>
</organism>
<dbReference type="InterPro" id="IPR027477">
    <property type="entry name" value="Succ_DH/fumarate_Rdtase_cat_sf"/>
</dbReference>
<keyword evidence="11" id="KW-0732">Signal</keyword>
<dbReference type="InterPro" id="IPR007329">
    <property type="entry name" value="FMN-bd"/>
</dbReference>
<comment type="cofactor">
    <cofactor evidence="2">
        <name>FAD</name>
        <dbReference type="ChEBI" id="CHEBI:57692"/>
    </cofactor>
</comment>
<evidence type="ECO:0000256" key="6">
    <source>
        <dbReference type="ARBA" id="ARBA00022630"/>
    </source>
</evidence>
<dbReference type="InterPro" id="IPR036188">
    <property type="entry name" value="FAD/NAD-bd_sf"/>
</dbReference>
<feature type="signal peptide" evidence="11">
    <location>
        <begin position="1"/>
        <end position="27"/>
    </location>
</feature>
<dbReference type="EMBL" id="JACOPQ010000006">
    <property type="protein sequence ID" value="MBC5737160.1"/>
    <property type="molecule type" value="Genomic_DNA"/>
</dbReference>
<protein>
    <recommendedName>
        <fullName evidence="5">Urocanate reductase</fullName>
        <ecNumber evidence="4">1.3.99.33</ecNumber>
    </recommendedName>
</protein>
<dbReference type="Gene3D" id="3.90.700.10">
    <property type="entry name" value="Succinate dehydrogenase/fumarate reductase flavoprotein, catalytic domain"/>
    <property type="match status" value="1"/>
</dbReference>
<comment type="caution">
    <text evidence="13">The sequence shown here is derived from an EMBL/GenBank/DDBJ whole genome shotgun (WGS) entry which is preliminary data.</text>
</comment>
<dbReference type="RefSeq" id="WP_155147166.1">
    <property type="nucleotide sequence ID" value="NZ_JACOPQ010000006.1"/>
</dbReference>
<proteinExistence type="inferred from homology"/>
<dbReference type="PRINTS" id="PR00368">
    <property type="entry name" value="FADPNR"/>
</dbReference>
<keyword evidence="14" id="KW-1185">Reference proteome</keyword>
<evidence type="ECO:0000256" key="8">
    <source>
        <dbReference type="ARBA" id="ARBA00023002"/>
    </source>
</evidence>
<name>A0A8J6JN18_9FIRM</name>
<evidence type="ECO:0000256" key="1">
    <source>
        <dbReference type="ARBA" id="ARBA00001917"/>
    </source>
</evidence>
<dbReference type="Gene3D" id="3.50.50.60">
    <property type="entry name" value="FAD/NAD(P)-binding domain"/>
    <property type="match status" value="1"/>
</dbReference>
<evidence type="ECO:0000256" key="9">
    <source>
        <dbReference type="ARBA" id="ARBA00049922"/>
    </source>
</evidence>
<evidence type="ECO:0000256" key="2">
    <source>
        <dbReference type="ARBA" id="ARBA00001974"/>
    </source>
</evidence>
<dbReference type="GO" id="GO:0016020">
    <property type="term" value="C:membrane"/>
    <property type="evidence" value="ECO:0007669"/>
    <property type="project" value="InterPro"/>
</dbReference>
<dbReference type="SUPFAM" id="SSF51905">
    <property type="entry name" value="FAD/NAD(P)-binding domain"/>
    <property type="match status" value="1"/>
</dbReference>
<feature type="region of interest" description="Disordered" evidence="10">
    <location>
        <begin position="25"/>
        <end position="48"/>
    </location>
</feature>
<dbReference type="AlphaFoldDB" id="A0A8J6JN18"/>
<comment type="similarity">
    <text evidence="3">Belongs to the FAD-dependent oxidoreductase 2 family. FRD/SDH subfamily.</text>
</comment>
<accession>A0A8J6JN18</accession>
<evidence type="ECO:0000313" key="13">
    <source>
        <dbReference type="EMBL" id="MBC5737160.1"/>
    </source>
</evidence>
<evidence type="ECO:0000256" key="3">
    <source>
        <dbReference type="ARBA" id="ARBA00008040"/>
    </source>
</evidence>
<dbReference type="SMART" id="SM00900">
    <property type="entry name" value="FMN_bind"/>
    <property type="match status" value="1"/>
</dbReference>
<feature type="domain" description="FMN-binding" evidence="12">
    <location>
        <begin position="64"/>
        <end position="138"/>
    </location>
</feature>
<dbReference type="EC" id="1.3.99.33" evidence="4"/>